<evidence type="ECO:0000313" key="4">
    <source>
        <dbReference type="EMBL" id="KRM11735.1"/>
    </source>
</evidence>
<proteinExistence type="predicted"/>
<dbReference type="InterPro" id="IPR016181">
    <property type="entry name" value="Acyl_CoA_acyltransferase"/>
</dbReference>
<dbReference type="OrthoDB" id="9800962at2"/>
<dbReference type="STRING" id="1423807.FD16_GL000524"/>
<keyword evidence="5" id="KW-1185">Reference proteome</keyword>
<dbReference type="CDD" id="cd04301">
    <property type="entry name" value="NAT_SF"/>
    <property type="match status" value="1"/>
</dbReference>
<keyword evidence="1 4" id="KW-0808">Transferase</keyword>
<reference evidence="4 5" key="1">
    <citation type="journal article" date="2015" name="Genome Announc.">
        <title>Expanding the biotechnology potential of lactobacilli through comparative genomics of 213 strains and associated genera.</title>
        <authorList>
            <person name="Sun Z."/>
            <person name="Harris H.M."/>
            <person name="McCann A."/>
            <person name="Guo C."/>
            <person name="Argimon S."/>
            <person name="Zhang W."/>
            <person name="Yang X."/>
            <person name="Jeffery I.B."/>
            <person name="Cooney J.C."/>
            <person name="Kagawa T.F."/>
            <person name="Liu W."/>
            <person name="Song Y."/>
            <person name="Salvetti E."/>
            <person name="Wrobel A."/>
            <person name="Rasinkangas P."/>
            <person name="Parkhill J."/>
            <person name="Rea M.C."/>
            <person name="O'Sullivan O."/>
            <person name="Ritari J."/>
            <person name="Douillard F.P."/>
            <person name="Paul Ross R."/>
            <person name="Yang R."/>
            <person name="Briner A.E."/>
            <person name="Felis G.E."/>
            <person name="de Vos W.M."/>
            <person name="Barrangou R."/>
            <person name="Klaenhammer T.R."/>
            <person name="Caufield P.W."/>
            <person name="Cui Y."/>
            <person name="Zhang H."/>
            <person name="O'Toole P.W."/>
        </authorList>
    </citation>
    <scope>NUCLEOTIDE SEQUENCE [LARGE SCALE GENOMIC DNA]</scope>
    <source>
        <strain evidence="4 5">DSM 5007</strain>
    </source>
</reference>
<dbReference type="Pfam" id="PF00583">
    <property type="entry name" value="Acetyltransf_1"/>
    <property type="match status" value="1"/>
</dbReference>
<dbReference type="PANTHER" id="PTHR10908:SF0">
    <property type="entry name" value="SEROTONIN N-ACETYLTRANSFERASE"/>
    <property type="match status" value="1"/>
</dbReference>
<evidence type="ECO:0000259" key="3">
    <source>
        <dbReference type="PROSITE" id="PS51186"/>
    </source>
</evidence>
<accession>A0A0R1W1Y8</accession>
<evidence type="ECO:0000256" key="1">
    <source>
        <dbReference type="ARBA" id="ARBA00022679"/>
    </source>
</evidence>
<gene>
    <name evidence="4" type="ORF">FD16_GL000524</name>
</gene>
<dbReference type="Gene3D" id="3.40.630.30">
    <property type="match status" value="1"/>
</dbReference>
<dbReference type="RefSeq" id="WP_010621309.1">
    <property type="nucleotide sequence ID" value="NZ_AZGF01000015.1"/>
</dbReference>
<protein>
    <submittedName>
        <fullName evidence="4">N-acetyltransferase GCN5</fullName>
    </submittedName>
</protein>
<dbReference type="Proteomes" id="UP000051820">
    <property type="component" value="Unassembled WGS sequence"/>
</dbReference>
<comment type="caution">
    <text evidence="4">The sequence shown here is derived from an EMBL/GenBank/DDBJ whole genome shotgun (WGS) entry which is preliminary data.</text>
</comment>
<dbReference type="EMBL" id="AZGF01000015">
    <property type="protein sequence ID" value="KRM11735.1"/>
    <property type="molecule type" value="Genomic_DNA"/>
</dbReference>
<organism evidence="4 5">
    <name type="scientific">Paucilactobacillus suebicus DSM 5007 = KCTC 3549</name>
    <dbReference type="NCBI Taxonomy" id="1423807"/>
    <lineage>
        <taxon>Bacteria</taxon>
        <taxon>Bacillati</taxon>
        <taxon>Bacillota</taxon>
        <taxon>Bacilli</taxon>
        <taxon>Lactobacillales</taxon>
        <taxon>Lactobacillaceae</taxon>
        <taxon>Paucilactobacillus</taxon>
    </lineage>
</organism>
<evidence type="ECO:0000256" key="2">
    <source>
        <dbReference type="ARBA" id="ARBA00023315"/>
    </source>
</evidence>
<dbReference type="InterPro" id="IPR051635">
    <property type="entry name" value="SNAT-like"/>
</dbReference>
<feature type="domain" description="N-acetyltransferase" evidence="3">
    <location>
        <begin position="1"/>
        <end position="160"/>
    </location>
</feature>
<name>A0A0R1W1Y8_9LACO</name>
<dbReference type="SUPFAM" id="SSF55729">
    <property type="entry name" value="Acyl-CoA N-acyltransferases (Nat)"/>
    <property type="match status" value="1"/>
</dbReference>
<dbReference type="PROSITE" id="PS51186">
    <property type="entry name" value="GNAT"/>
    <property type="match status" value="1"/>
</dbReference>
<dbReference type="eggNOG" id="COG0454">
    <property type="taxonomic scope" value="Bacteria"/>
</dbReference>
<sequence>MQITHANITDLAQLMLIEQAGFTTAEAASEEAMLERIKTIPDTFLVSRDKDGNVTGFIMGPVINQRYLTDDLFEHVTENSVAGGFQSVLSLAVSPDYRGQGIAGQLLNELADVAKKAKRKAVTLTCLDRLVAFYDQHGYTDEGISSSNHGGETWHNMVLGI</sequence>
<dbReference type="AlphaFoldDB" id="A0A0R1W1Y8"/>
<evidence type="ECO:0000313" key="5">
    <source>
        <dbReference type="Proteomes" id="UP000051820"/>
    </source>
</evidence>
<dbReference type="GO" id="GO:0008080">
    <property type="term" value="F:N-acetyltransferase activity"/>
    <property type="evidence" value="ECO:0007669"/>
    <property type="project" value="UniProtKB-ARBA"/>
</dbReference>
<dbReference type="InterPro" id="IPR000182">
    <property type="entry name" value="GNAT_dom"/>
</dbReference>
<dbReference type="PATRIC" id="fig|1423807.3.peg.532"/>
<dbReference type="PANTHER" id="PTHR10908">
    <property type="entry name" value="SEROTONIN N-ACETYLTRANSFERASE"/>
    <property type="match status" value="1"/>
</dbReference>
<keyword evidence="2" id="KW-0012">Acyltransferase</keyword>